<gene>
    <name evidence="2" type="ORF">TNIN_480481</name>
</gene>
<dbReference type="EMBL" id="BMAV01027768">
    <property type="protein sequence ID" value="GFS62106.1"/>
    <property type="molecule type" value="Genomic_DNA"/>
</dbReference>
<feature type="chain" id="PRO_5036482618" evidence="1">
    <location>
        <begin position="18"/>
        <end position="89"/>
    </location>
</feature>
<name>A0A8X6IV90_9ARAC</name>
<reference evidence="2" key="1">
    <citation type="submission" date="2020-08" db="EMBL/GenBank/DDBJ databases">
        <title>Multicomponent nature underlies the extraordinary mechanical properties of spider dragline silk.</title>
        <authorList>
            <person name="Kono N."/>
            <person name="Nakamura H."/>
            <person name="Mori M."/>
            <person name="Yoshida Y."/>
            <person name="Ohtoshi R."/>
            <person name="Malay A.D."/>
            <person name="Moran D.A.P."/>
            <person name="Tomita M."/>
            <person name="Numata K."/>
            <person name="Arakawa K."/>
        </authorList>
    </citation>
    <scope>NUCLEOTIDE SEQUENCE</scope>
</reference>
<comment type="caution">
    <text evidence="2">The sequence shown here is derived from an EMBL/GenBank/DDBJ whole genome shotgun (WGS) entry which is preliminary data.</text>
</comment>
<evidence type="ECO:0000313" key="2">
    <source>
        <dbReference type="EMBL" id="GFS62106.1"/>
    </source>
</evidence>
<organism evidence="2 3">
    <name type="scientific">Trichonephila inaurata madagascariensis</name>
    <dbReference type="NCBI Taxonomy" id="2747483"/>
    <lineage>
        <taxon>Eukaryota</taxon>
        <taxon>Metazoa</taxon>
        <taxon>Ecdysozoa</taxon>
        <taxon>Arthropoda</taxon>
        <taxon>Chelicerata</taxon>
        <taxon>Arachnida</taxon>
        <taxon>Araneae</taxon>
        <taxon>Araneomorphae</taxon>
        <taxon>Entelegynae</taxon>
        <taxon>Araneoidea</taxon>
        <taxon>Nephilidae</taxon>
        <taxon>Trichonephila</taxon>
        <taxon>Trichonephila inaurata</taxon>
    </lineage>
</organism>
<evidence type="ECO:0000313" key="3">
    <source>
        <dbReference type="Proteomes" id="UP000886998"/>
    </source>
</evidence>
<protein>
    <submittedName>
        <fullName evidence="2">Uncharacterized protein</fullName>
    </submittedName>
</protein>
<evidence type="ECO:0000256" key="1">
    <source>
        <dbReference type="SAM" id="SignalP"/>
    </source>
</evidence>
<dbReference type="Proteomes" id="UP000886998">
    <property type="component" value="Unassembled WGS sequence"/>
</dbReference>
<dbReference type="AlphaFoldDB" id="A0A8X6IV90"/>
<feature type="signal peptide" evidence="1">
    <location>
        <begin position="1"/>
        <end position="17"/>
    </location>
</feature>
<accession>A0A8X6IV90</accession>
<keyword evidence="1" id="KW-0732">Signal</keyword>
<sequence>MRRMLKLFLTFIGDALDNTICNMWIVSSWVLENEKALFAWSFCLDFNVKVANLRQVDITVDVGLLPAVFVQKLPLLTLIIIFPAIRNPI</sequence>
<proteinExistence type="predicted"/>
<keyword evidence="3" id="KW-1185">Reference proteome</keyword>